<organism evidence="3 4">
    <name type="scientific">Mucor flavus</name>
    <dbReference type="NCBI Taxonomy" id="439312"/>
    <lineage>
        <taxon>Eukaryota</taxon>
        <taxon>Fungi</taxon>
        <taxon>Fungi incertae sedis</taxon>
        <taxon>Mucoromycota</taxon>
        <taxon>Mucoromycotina</taxon>
        <taxon>Mucoromycetes</taxon>
        <taxon>Mucorales</taxon>
        <taxon>Mucorineae</taxon>
        <taxon>Mucoraceae</taxon>
        <taxon>Mucor</taxon>
    </lineage>
</organism>
<evidence type="ECO:0000313" key="3">
    <source>
        <dbReference type="EMBL" id="GAA5815115.1"/>
    </source>
</evidence>
<evidence type="ECO:0008006" key="5">
    <source>
        <dbReference type="Google" id="ProtNLM"/>
    </source>
</evidence>
<gene>
    <name evidence="3" type="ORF">MFLAVUS_008621</name>
</gene>
<dbReference type="Pfam" id="PF04857">
    <property type="entry name" value="CAF1"/>
    <property type="match status" value="1"/>
</dbReference>
<feature type="region of interest" description="Disordered" evidence="2">
    <location>
        <begin position="390"/>
        <end position="438"/>
    </location>
</feature>
<dbReference type="Gene3D" id="3.30.1370.50">
    <property type="entry name" value="R3H-like domain"/>
    <property type="match status" value="1"/>
</dbReference>
<feature type="region of interest" description="Disordered" evidence="2">
    <location>
        <begin position="595"/>
        <end position="660"/>
    </location>
</feature>
<feature type="compositionally biased region" description="Low complexity" evidence="2">
    <location>
        <begin position="390"/>
        <end position="400"/>
    </location>
</feature>
<feature type="compositionally biased region" description="Low complexity" evidence="2">
    <location>
        <begin position="602"/>
        <end position="618"/>
    </location>
</feature>
<evidence type="ECO:0000313" key="4">
    <source>
        <dbReference type="Proteomes" id="UP001473302"/>
    </source>
</evidence>
<keyword evidence="4" id="KW-1185">Reference proteome</keyword>
<dbReference type="InterPro" id="IPR012337">
    <property type="entry name" value="RNaseH-like_sf"/>
</dbReference>
<dbReference type="InterPro" id="IPR036867">
    <property type="entry name" value="R3H_dom_sf"/>
</dbReference>
<protein>
    <recommendedName>
        <fullName evidence="5">CAF1-domain-containing protein</fullName>
    </recommendedName>
</protein>
<dbReference type="Proteomes" id="UP001473302">
    <property type="component" value="Unassembled WGS sequence"/>
</dbReference>
<comment type="caution">
    <text evidence="3">The sequence shown here is derived from an EMBL/GenBank/DDBJ whole genome shotgun (WGS) entry which is preliminary data.</text>
</comment>
<proteinExistence type="inferred from homology"/>
<dbReference type="SUPFAM" id="SSF53098">
    <property type="entry name" value="Ribonuclease H-like"/>
    <property type="match status" value="1"/>
</dbReference>
<comment type="similarity">
    <text evidence="1">Belongs to the CAF1 family.</text>
</comment>
<name>A0ABP9Z7L6_9FUNG</name>
<sequence>MEVLKSDFEVNLPLIKEALLDADFIAIDTEFTGLSTPDIQFQNGDELSTRYSKLKSCVQEFTIIQYGVCAFKKDKATGDYVVKPFNFYIFGADTDHIQSRRVFSATPSSLSFLRSNKFDFNKLIEQGIPFYNYSEESSMFQSSQGTNIVNRRSVISATISLLTYFNVESSLTKSGKSFLEYNRNSINKWLQGNTEKPLVVQVNSSFYKKLMYQEIQDTKYNGFLKATQRDSKHLEISRLKEEDKRQNNVNSPKLNFRAIIELIKEANCPVVAHNAAYDIFHTIDQFWQYLPNEVGEFKSIANSMWDNIVDTKYLAEFHPIIKSCFNTSVLGTLYNTVSSELQEAGQNIVMGKGFERYTGNDVEHEAGYDAYMTGVIYLAFVAFILEKQQTTPTEENTTSTEKGDETEESESESEDESEDESEAESGAASSDDDEEEVSTSIFMDKSIVPYYGKIYLMRCDIPYLNLKGEEEVELITYPNKFFLHNIPIGMTNTAIEKLYPSILPIAISWVNDSNAWIILRDESKIPMVPVGILGFSIVQSFLPGCSRQVEGEAYGITKEAGKMELITHAQWQTLYGPKKTVNYDNMASVLSAAANNNDAKQESSAESSNTTVSSPVPTGGSGYDELEIPLPPSFAASLKRERDNDNVEEERDVKNRKTNA</sequence>
<dbReference type="InterPro" id="IPR051181">
    <property type="entry name" value="CAF1_poly(A)_ribonucleases"/>
</dbReference>
<dbReference type="Gene3D" id="3.30.420.10">
    <property type="entry name" value="Ribonuclease H-like superfamily/Ribonuclease H"/>
    <property type="match status" value="1"/>
</dbReference>
<feature type="compositionally biased region" description="Basic and acidic residues" evidence="2">
    <location>
        <begin position="638"/>
        <end position="660"/>
    </location>
</feature>
<evidence type="ECO:0000256" key="2">
    <source>
        <dbReference type="SAM" id="MobiDB-lite"/>
    </source>
</evidence>
<dbReference type="PANTHER" id="PTHR15092:SF22">
    <property type="entry name" value="POLY(A)-SPECIFIC RIBONUCLEASE PNLDC1"/>
    <property type="match status" value="1"/>
</dbReference>
<dbReference type="EMBL" id="BAABUK010000024">
    <property type="protein sequence ID" value="GAA5815115.1"/>
    <property type="molecule type" value="Genomic_DNA"/>
</dbReference>
<dbReference type="InterPro" id="IPR036397">
    <property type="entry name" value="RNaseH_sf"/>
</dbReference>
<evidence type="ECO:0000256" key="1">
    <source>
        <dbReference type="ARBA" id="ARBA00008372"/>
    </source>
</evidence>
<dbReference type="PANTHER" id="PTHR15092">
    <property type="entry name" value="POLY A -SPECIFIC RIBONUCLEASE/TARGET OF EGR1, MEMBER 1"/>
    <property type="match status" value="1"/>
</dbReference>
<reference evidence="3 4" key="1">
    <citation type="submission" date="2024-04" db="EMBL/GenBank/DDBJ databases">
        <title>genome sequences of Mucor flavus KT1a and Helicostylum pulchrum KT1b strains isolated from the surface of a dry-aged beef.</title>
        <authorList>
            <person name="Toyotome T."/>
            <person name="Hosono M."/>
            <person name="Torimaru M."/>
            <person name="Fukuda K."/>
            <person name="Mikami N."/>
        </authorList>
    </citation>
    <scope>NUCLEOTIDE SEQUENCE [LARGE SCALE GENOMIC DNA]</scope>
    <source>
        <strain evidence="3 4">KT1a</strain>
    </source>
</reference>
<dbReference type="InterPro" id="IPR006941">
    <property type="entry name" value="RNase_CAF1"/>
</dbReference>
<feature type="compositionally biased region" description="Acidic residues" evidence="2">
    <location>
        <begin position="404"/>
        <end position="423"/>
    </location>
</feature>
<accession>A0ABP9Z7L6</accession>